<dbReference type="Proteomes" id="UP000266673">
    <property type="component" value="Unassembled WGS sequence"/>
</dbReference>
<sequence>MNDTQEIHNYPFDSTIKFKHPKHSFLYKVIKEGTYPNKSLLAHTFPPNKYQIPDNYTIETTWGRGHNQCTVQCSINYNMEGPVFQIHFGKHFEYEVSSTKTATDAANLFHQKHTPEKRTKTSGIYLFGLHLKILNEVRKSKRHSNALKQIDQCSNINFTKRAVNIGKLMLTEFNKNISEAYNSDDIPILESLSYSVKKHTYEINYGDNEKIKKKQKTELIAKTFDKQNISRNSYRDLCAIEFYLPSEKLIYQERQAINKKMAQFIPIYIIDIINKGQIDQTEEANIDDEFIVQEVVNTVGKGGYRSIKNILQYLIPNLVQK</sequence>
<proteinExistence type="predicted"/>
<organism evidence="1 2">
    <name type="scientific">Gigaspora rosea</name>
    <dbReference type="NCBI Taxonomy" id="44941"/>
    <lineage>
        <taxon>Eukaryota</taxon>
        <taxon>Fungi</taxon>
        <taxon>Fungi incertae sedis</taxon>
        <taxon>Mucoromycota</taxon>
        <taxon>Glomeromycotina</taxon>
        <taxon>Glomeromycetes</taxon>
        <taxon>Diversisporales</taxon>
        <taxon>Gigasporaceae</taxon>
        <taxon>Gigaspora</taxon>
    </lineage>
</organism>
<evidence type="ECO:0000313" key="2">
    <source>
        <dbReference type="Proteomes" id="UP000266673"/>
    </source>
</evidence>
<protein>
    <submittedName>
        <fullName evidence="1">Uncharacterized protein</fullName>
    </submittedName>
</protein>
<gene>
    <name evidence="1" type="ORF">C2G38_2260163</name>
</gene>
<dbReference type="STRING" id="44941.A0A397UNJ6"/>
<name>A0A397UNJ6_9GLOM</name>
<evidence type="ECO:0000313" key="1">
    <source>
        <dbReference type="EMBL" id="RIB11810.1"/>
    </source>
</evidence>
<reference evidence="1 2" key="1">
    <citation type="submission" date="2018-06" db="EMBL/GenBank/DDBJ databases">
        <title>Comparative genomics reveals the genomic features of Rhizophagus irregularis, R. cerebriforme, R. diaphanum and Gigaspora rosea, and their symbiotic lifestyle signature.</title>
        <authorList>
            <person name="Morin E."/>
            <person name="San Clemente H."/>
            <person name="Chen E.C.H."/>
            <person name="De La Providencia I."/>
            <person name="Hainaut M."/>
            <person name="Kuo A."/>
            <person name="Kohler A."/>
            <person name="Murat C."/>
            <person name="Tang N."/>
            <person name="Roy S."/>
            <person name="Loubradou J."/>
            <person name="Henrissat B."/>
            <person name="Grigoriev I.V."/>
            <person name="Corradi N."/>
            <person name="Roux C."/>
            <person name="Martin F.M."/>
        </authorList>
    </citation>
    <scope>NUCLEOTIDE SEQUENCE [LARGE SCALE GENOMIC DNA]</scope>
    <source>
        <strain evidence="1 2">DAOM 194757</strain>
    </source>
</reference>
<dbReference type="AlphaFoldDB" id="A0A397UNJ6"/>
<keyword evidence="2" id="KW-1185">Reference proteome</keyword>
<accession>A0A397UNJ6</accession>
<comment type="caution">
    <text evidence="1">The sequence shown here is derived from an EMBL/GenBank/DDBJ whole genome shotgun (WGS) entry which is preliminary data.</text>
</comment>
<dbReference type="OrthoDB" id="2331099at2759"/>
<dbReference type="EMBL" id="QKWP01001093">
    <property type="protein sequence ID" value="RIB11810.1"/>
    <property type="molecule type" value="Genomic_DNA"/>
</dbReference>